<dbReference type="InterPro" id="IPR019652">
    <property type="entry name" value="DUF2509"/>
</dbReference>
<accession>A0A5B8IDW3</accession>
<protein>
    <submittedName>
        <fullName evidence="1">DUF2509 family protein</fullName>
    </submittedName>
</protein>
<reference evidence="1 2" key="1">
    <citation type="journal article" date="2019" name="Environ. Microbiol.">
        <title>The phytopathogenic nature of Dickeya aquatica 174/2 and the dynamic early evolution of Dickeya pathogenicity.</title>
        <authorList>
            <person name="Duprey A."/>
            <person name="Taib N."/>
            <person name="Leonard S."/>
            <person name="Garin T."/>
            <person name="Flandrois J.P."/>
            <person name="Nasser W."/>
            <person name="Brochier-Armanet C."/>
            <person name="Reverchon S."/>
        </authorList>
    </citation>
    <scope>NUCLEOTIDE SEQUENCE [LARGE SCALE GENOMIC DNA]</scope>
    <source>
        <strain evidence="1 2">NCPPB 569</strain>
    </source>
</reference>
<proteinExistence type="predicted"/>
<dbReference type="EMBL" id="CP042220">
    <property type="protein sequence ID" value="QDX32033.1"/>
    <property type="molecule type" value="Genomic_DNA"/>
</dbReference>
<name>A0A5B8IDW3_9GAMM</name>
<evidence type="ECO:0000313" key="1">
    <source>
        <dbReference type="EMBL" id="QDX32033.1"/>
    </source>
</evidence>
<dbReference type="KEGG" id="dic:Dpoa569_0002847"/>
<dbReference type="STRING" id="568768.GCA_000406125_01006"/>
<dbReference type="Pfam" id="PF10713">
    <property type="entry name" value="DUF2509"/>
    <property type="match status" value="1"/>
</dbReference>
<dbReference type="Proteomes" id="UP000320591">
    <property type="component" value="Chromosome"/>
</dbReference>
<evidence type="ECO:0000313" key="2">
    <source>
        <dbReference type="Proteomes" id="UP000320591"/>
    </source>
</evidence>
<gene>
    <name evidence="1" type="ORF">Dpoa569_0002847</name>
</gene>
<organism evidence="1 2">
    <name type="scientific">Dickeya poaceiphila</name>
    <dbReference type="NCBI Taxonomy" id="568768"/>
    <lineage>
        <taxon>Bacteria</taxon>
        <taxon>Pseudomonadati</taxon>
        <taxon>Pseudomonadota</taxon>
        <taxon>Gammaproteobacteria</taxon>
        <taxon>Enterobacterales</taxon>
        <taxon>Pectobacteriaceae</taxon>
        <taxon>Dickeya</taxon>
    </lineage>
</organism>
<keyword evidence="2" id="KW-1185">Reference proteome</keyword>
<sequence>MLIMMTGVLMLGGLQRQLDIQVQQGIDEQRFWQAFNQGLSALNWGMGLRWHVTDEWQCQTQPSAQLRACLRVTGENGTDQVGLLRAEGKINGDLQPLVFYHRVMVDAVATDGVIRPIVGGWLDFCPDTAELACDPV</sequence>
<dbReference type="OrthoDB" id="7059963at2"/>
<dbReference type="AlphaFoldDB" id="A0A5B8IDW3"/>